<dbReference type="EMBL" id="QYYD01000013">
    <property type="protein sequence ID" value="RJF74008.1"/>
    <property type="molecule type" value="Genomic_DNA"/>
</dbReference>
<protein>
    <submittedName>
        <fullName evidence="1">Uncharacterized protein</fullName>
    </submittedName>
</protein>
<name>A0A418VCX5_RHOPL</name>
<accession>A0A418VCX5</accession>
<evidence type="ECO:0000313" key="2">
    <source>
        <dbReference type="Proteomes" id="UP000285523"/>
    </source>
</evidence>
<dbReference type="Proteomes" id="UP000285523">
    <property type="component" value="Unassembled WGS sequence"/>
</dbReference>
<proteinExistence type="predicted"/>
<sequence>MTDAHHDATSPMRTLGRQPEVALQDGLEANIGRAALRIATCEQTVAAALEQAATREMKMMRPLTRVSPAVCGR</sequence>
<dbReference type="AlphaFoldDB" id="A0A418VCX5"/>
<gene>
    <name evidence="1" type="ORF">D4Q52_14210</name>
</gene>
<comment type="caution">
    <text evidence="1">The sequence shown here is derived from an EMBL/GenBank/DDBJ whole genome shotgun (WGS) entry which is preliminary data.</text>
</comment>
<organism evidence="1 2">
    <name type="scientific">Rhodopseudomonas palustris</name>
    <dbReference type="NCBI Taxonomy" id="1076"/>
    <lineage>
        <taxon>Bacteria</taxon>
        <taxon>Pseudomonadati</taxon>
        <taxon>Pseudomonadota</taxon>
        <taxon>Alphaproteobacteria</taxon>
        <taxon>Hyphomicrobiales</taxon>
        <taxon>Nitrobacteraceae</taxon>
        <taxon>Rhodopseudomonas</taxon>
    </lineage>
</organism>
<reference evidence="1 2" key="1">
    <citation type="submission" date="2018-09" db="EMBL/GenBank/DDBJ databases">
        <title>Draft genome sequence of Rhodopseudomonas palustris 2.1.18.</title>
        <authorList>
            <person name="Robertson S.L."/>
            <person name="Meyer T.E."/>
            <person name="Kyndt J.A."/>
        </authorList>
    </citation>
    <scope>NUCLEOTIDE SEQUENCE [LARGE SCALE GENOMIC DNA]</scope>
    <source>
        <strain evidence="1 2">2.1.18</strain>
    </source>
</reference>
<evidence type="ECO:0000313" key="1">
    <source>
        <dbReference type="EMBL" id="RJF74008.1"/>
    </source>
</evidence>